<keyword evidence="3" id="KW-1185">Reference proteome</keyword>
<evidence type="ECO:0000256" key="1">
    <source>
        <dbReference type="SAM" id="MobiDB-lite"/>
    </source>
</evidence>
<name>A0A6V8KM09_9ACTN</name>
<evidence type="ECO:0000313" key="2">
    <source>
        <dbReference type="EMBL" id="GFJ86222.1"/>
    </source>
</evidence>
<reference evidence="2 3" key="2">
    <citation type="submission" date="2020-03" db="EMBL/GenBank/DDBJ databases">
        <authorList>
            <person name="Ichikawa N."/>
            <person name="Kimura A."/>
            <person name="Kitahashi Y."/>
            <person name="Uohara A."/>
        </authorList>
    </citation>
    <scope>NUCLEOTIDE SEQUENCE [LARGE SCALE GENOMIC DNA]</scope>
    <source>
        <strain evidence="2 3">NBRC 108639</strain>
    </source>
</reference>
<protein>
    <submittedName>
        <fullName evidence="2">Uncharacterized protein</fullName>
    </submittedName>
</protein>
<evidence type="ECO:0000313" key="3">
    <source>
        <dbReference type="Proteomes" id="UP000482800"/>
    </source>
</evidence>
<gene>
    <name evidence="2" type="ORF">Phou_104020</name>
</gene>
<dbReference type="Proteomes" id="UP000482800">
    <property type="component" value="Unassembled WGS sequence"/>
</dbReference>
<feature type="region of interest" description="Disordered" evidence="1">
    <location>
        <begin position="1"/>
        <end position="33"/>
    </location>
</feature>
<dbReference type="AlphaFoldDB" id="A0A6V8KM09"/>
<organism evidence="2 3">
    <name type="scientific">Phytohabitans houttuyneae</name>
    <dbReference type="NCBI Taxonomy" id="1076126"/>
    <lineage>
        <taxon>Bacteria</taxon>
        <taxon>Bacillati</taxon>
        <taxon>Actinomycetota</taxon>
        <taxon>Actinomycetes</taxon>
        <taxon>Micromonosporales</taxon>
        <taxon>Micromonosporaceae</taxon>
    </lineage>
</organism>
<proteinExistence type="predicted"/>
<comment type="caution">
    <text evidence="2">The sequence shown here is derived from an EMBL/GenBank/DDBJ whole genome shotgun (WGS) entry which is preliminary data.</text>
</comment>
<dbReference type="EMBL" id="BLPF01000005">
    <property type="protein sequence ID" value="GFJ86222.1"/>
    <property type="molecule type" value="Genomic_DNA"/>
</dbReference>
<accession>A0A6V8KM09</accession>
<sequence length="79" mass="8127">MVPAGAQAGDGSHGIATQAVGEQPLPGGTHRKIATDLRPETDGNHTVMPSLAVRCNALAELDDSLASSLIRLLTKNGVR</sequence>
<reference evidence="2 3" key="1">
    <citation type="submission" date="2020-03" db="EMBL/GenBank/DDBJ databases">
        <title>Whole genome shotgun sequence of Phytohabitans houttuyneae NBRC 108639.</title>
        <authorList>
            <person name="Komaki H."/>
            <person name="Tamura T."/>
        </authorList>
    </citation>
    <scope>NUCLEOTIDE SEQUENCE [LARGE SCALE GENOMIC DNA]</scope>
    <source>
        <strain evidence="2 3">NBRC 108639</strain>
    </source>
</reference>